<organism evidence="1 2">
    <name type="scientific">Paenibacillus donghaensis</name>
    <dbReference type="NCBI Taxonomy" id="414771"/>
    <lineage>
        <taxon>Bacteria</taxon>
        <taxon>Bacillati</taxon>
        <taxon>Bacillota</taxon>
        <taxon>Bacilli</taxon>
        <taxon>Bacillales</taxon>
        <taxon>Paenibacillaceae</taxon>
        <taxon>Paenibacillus</taxon>
    </lineage>
</organism>
<dbReference type="AlphaFoldDB" id="A0A2Z2KSA3"/>
<evidence type="ECO:0000313" key="2">
    <source>
        <dbReference type="Proteomes" id="UP000249890"/>
    </source>
</evidence>
<accession>A0A2Z2KSA3</accession>
<dbReference type="Proteomes" id="UP000249890">
    <property type="component" value="Chromosome"/>
</dbReference>
<name>A0A2Z2KSA3_9BACL</name>
<keyword evidence="2" id="KW-1185">Reference proteome</keyword>
<gene>
    <name evidence="1" type="ORF">B9T62_36660</name>
</gene>
<reference evidence="1 2" key="1">
    <citation type="submission" date="2017-06" db="EMBL/GenBank/DDBJ databases">
        <title>Complete genome sequence of Paenibacillus donghaensis KCTC 13049T isolated from East Sea sediment, South Korea.</title>
        <authorList>
            <person name="Jung B.K."/>
            <person name="Hong S.-J."/>
            <person name="Shin J.-H."/>
        </authorList>
    </citation>
    <scope>NUCLEOTIDE SEQUENCE [LARGE SCALE GENOMIC DNA]</scope>
    <source>
        <strain evidence="1 2">KCTC 13049</strain>
    </source>
</reference>
<dbReference type="EMBL" id="CP021780">
    <property type="protein sequence ID" value="ASA25779.1"/>
    <property type="molecule type" value="Genomic_DNA"/>
</dbReference>
<evidence type="ECO:0000313" key="1">
    <source>
        <dbReference type="EMBL" id="ASA25779.1"/>
    </source>
</evidence>
<dbReference type="RefSeq" id="WP_087919740.1">
    <property type="nucleotide sequence ID" value="NZ_CP021780.1"/>
</dbReference>
<dbReference type="KEGG" id="pdh:B9T62_36660"/>
<protein>
    <submittedName>
        <fullName evidence="1">Uncharacterized protein</fullName>
    </submittedName>
</protein>
<proteinExistence type="predicted"/>
<sequence length="74" mass="8892">MKNLKIVEEMGAIPADNSAGKWHDRILTQSKLDFLRAYMEAHRNHSKMEVMTELEMLFKLYFDIRLQSLYVWQM</sequence>